<name>A0ABD7A890_9PAST</name>
<keyword evidence="1" id="KW-0472">Membrane</keyword>
<feature type="transmembrane region" description="Helical" evidence="1">
    <location>
        <begin position="96"/>
        <end position="112"/>
    </location>
</feature>
<dbReference type="Proteomes" id="UP000509784">
    <property type="component" value="Chromosome"/>
</dbReference>
<keyword evidence="1" id="KW-1133">Transmembrane helix</keyword>
<feature type="transmembrane region" description="Helical" evidence="1">
    <location>
        <begin position="47"/>
        <end position="70"/>
    </location>
</feature>
<gene>
    <name evidence="2" type="ORF">HV560_05675</name>
</gene>
<dbReference type="EMBL" id="CP055305">
    <property type="protein sequence ID" value="QLB42330.1"/>
    <property type="molecule type" value="Genomic_DNA"/>
</dbReference>
<feature type="transmembrane region" description="Helical" evidence="1">
    <location>
        <begin position="6"/>
        <end position="27"/>
    </location>
</feature>
<accession>A0ABD7A890</accession>
<proteinExistence type="predicted"/>
<keyword evidence="1" id="KW-0812">Transmembrane</keyword>
<dbReference type="KEGG" id="mpeg:HV560_05675"/>
<protein>
    <submittedName>
        <fullName evidence="2">Uncharacterized protein</fullName>
    </submittedName>
</protein>
<dbReference type="RefSeq" id="WP_176812358.1">
    <property type="nucleotide sequence ID" value="NZ_CP055305.1"/>
</dbReference>
<evidence type="ECO:0000313" key="3">
    <source>
        <dbReference type="Proteomes" id="UP000509784"/>
    </source>
</evidence>
<evidence type="ECO:0000256" key="1">
    <source>
        <dbReference type="SAM" id="Phobius"/>
    </source>
</evidence>
<reference evidence="2 3" key="1">
    <citation type="submission" date="2020-06" db="EMBL/GenBank/DDBJ databases">
        <title>Mannheimia pernigra sp. nov. isolated from bovine respiratory tract.</title>
        <authorList>
            <person name="Kuhnert P."/>
            <person name="Akarsu-Egger H."/>
        </authorList>
    </citation>
    <scope>NUCLEOTIDE SEQUENCE [LARGE SCALE GENOMIC DNA]</scope>
    <source>
        <strain evidence="2 3">17CN0883</strain>
    </source>
</reference>
<sequence length="114" mass="13297">MIKLFFIVFFRCYIIFLLFMFFGVFLIRNILNVIYAGELIIFKKLSIIEVALITLPTLFGSIVLAISAVVSYRNSLSRGKIIECYENTPKNRKSSLKEWLVIIVGLTLYYVYHK</sequence>
<dbReference type="AlphaFoldDB" id="A0ABD7A890"/>
<evidence type="ECO:0000313" key="2">
    <source>
        <dbReference type="EMBL" id="QLB42330.1"/>
    </source>
</evidence>
<organism evidence="2 3">
    <name type="scientific">Mannheimia pernigra</name>
    <dbReference type="NCBI Taxonomy" id="111844"/>
    <lineage>
        <taxon>Bacteria</taxon>
        <taxon>Pseudomonadati</taxon>
        <taxon>Pseudomonadota</taxon>
        <taxon>Gammaproteobacteria</taxon>
        <taxon>Pasteurellales</taxon>
        <taxon>Pasteurellaceae</taxon>
        <taxon>Mannheimia</taxon>
    </lineage>
</organism>